<feature type="signal peptide" evidence="2">
    <location>
        <begin position="1"/>
        <end position="22"/>
    </location>
</feature>
<reference evidence="3 4" key="1">
    <citation type="submission" date="2024-10" db="EMBL/GenBank/DDBJ databases">
        <title>Updated reference genomes for cyclostephanoid diatoms.</title>
        <authorList>
            <person name="Roberts W.R."/>
            <person name="Alverson A.J."/>
        </authorList>
    </citation>
    <scope>NUCLEOTIDE SEQUENCE [LARGE SCALE GENOMIC DNA]</scope>
    <source>
        <strain evidence="3 4">AJA276-08</strain>
    </source>
</reference>
<feature type="compositionally biased region" description="Basic and acidic residues" evidence="1">
    <location>
        <begin position="103"/>
        <end position="115"/>
    </location>
</feature>
<comment type="caution">
    <text evidence="3">The sequence shown here is derived from an EMBL/GenBank/DDBJ whole genome shotgun (WGS) entry which is preliminary data.</text>
</comment>
<gene>
    <name evidence="3" type="ORF">ACHAW5_009948</name>
</gene>
<name>A0ABD3NK84_9STRA</name>
<keyword evidence="2" id="KW-0732">Signal</keyword>
<dbReference type="AlphaFoldDB" id="A0ABD3NK84"/>
<protein>
    <submittedName>
        <fullName evidence="3">Uncharacterized protein</fullName>
    </submittedName>
</protein>
<keyword evidence="4" id="KW-1185">Reference proteome</keyword>
<evidence type="ECO:0000256" key="2">
    <source>
        <dbReference type="SAM" id="SignalP"/>
    </source>
</evidence>
<proteinExistence type="predicted"/>
<evidence type="ECO:0000256" key="1">
    <source>
        <dbReference type="SAM" id="MobiDB-lite"/>
    </source>
</evidence>
<feature type="region of interest" description="Disordered" evidence="1">
    <location>
        <begin position="72"/>
        <end position="132"/>
    </location>
</feature>
<feature type="chain" id="PRO_5044838947" evidence="2">
    <location>
        <begin position="23"/>
        <end position="132"/>
    </location>
</feature>
<feature type="compositionally biased region" description="Basic and acidic residues" evidence="1">
    <location>
        <begin position="80"/>
        <end position="96"/>
    </location>
</feature>
<feature type="compositionally biased region" description="Acidic residues" evidence="1">
    <location>
        <begin position="119"/>
        <end position="132"/>
    </location>
</feature>
<sequence length="132" mass="15284">MITTYVLFLVTASSFFGNDGEAETYRNVHVTFVPGKKAIMTIYEGDSDVWVEGMEEREQIVLSDYETKSEEEINATKLQNKKDAEEKEQQRAERREAMRRKRNELQKEAVEDMKMEANAGEDDGYTVTNEEL</sequence>
<dbReference type="Proteomes" id="UP001530315">
    <property type="component" value="Unassembled WGS sequence"/>
</dbReference>
<evidence type="ECO:0000313" key="3">
    <source>
        <dbReference type="EMBL" id="KAL3775391.1"/>
    </source>
</evidence>
<evidence type="ECO:0000313" key="4">
    <source>
        <dbReference type="Proteomes" id="UP001530315"/>
    </source>
</evidence>
<dbReference type="EMBL" id="JALLAZ020001415">
    <property type="protein sequence ID" value="KAL3775391.1"/>
    <property type="molecule type" value="Genomic_DNA"/>
</dbReference>
<organism evidence="3 4">
    <name type="scientific">Stephanodiscus triporus</name>
    <dbReference type="NCBI Taxonomy" id="2934178"/>
    <lineage>
        <taxon>Eukaryota</taxon>
        <taxon>Sar</taxon>
        <taxon>Stramenopiles</taxon>
        <taxon>Ochrophyta</taxon>
        <taxon>Bacillariophyta</taxon>
        <taxon>Coscinodiscophyceae</taxon>
        <taxon>Thalassiosirophycidae</taxon>
        <taxon>Stephanodiscales</taxon>
        <taxon>Stephanodiscaceae</taxon>
        <taxon>Stephanodiscus</taxon>
    </lineage>
</organism>
<accession>A0ABD3NK84</accession>